<evidence type="ECO:0000313" key="2">
    <source>
        <dbReference type="Proteomes" id="UP000886523"/>
    </source>
</evidence>
<dbReference type="OrthoDB" id="1600564at2759"/>
<name>A0A9P6DKY6_9AGAM</name>
<keyword evidence="2" id="KW-1185">Reference proteome</keyword>
<accession>A0A9P6DKY6</accession>
<protein>
    <submittedName>
        <fullName evidence="1">Uncharacterized protein</fullName>
    </submittedName>
</protein>
<comment type="caution">
    <text evidence="1">The sequence shown here is derived from an EMBL/GenBank/DDBJ whole genome shotgun (WGS) entry which is preliminary data.</text>
</comment>
<gene>
    <name evidence="1" type="ORF">BS47DRAFT_1353957</name>
</gene>
<evidence type="ECO:0000313" key="1">
    <source>
        <dbReference type="EMBL" id="KAF9505432.1"/>
    </source>
</evidence>
<dbReference type="AlphaFoldDB" id="A0A9P6DKY6"/>
<reference evidence="1" key="1">
    <citation type="journal article" date="2020" name="Nat. Commun.">
        <title>Large-scale genome sequencing of mycorrhizal fungi provides insights into the early evolution of symbiotic traits.</title>
        <authorList>
            <person name="Miyauchi S."/>
            <person name="Kiss E."/>
            <person name="Kuo A."/>
            <person name="Drula E."/>
            <person name="Kohler A."/>
            <person name="Sanchez-Garcia M."/>
            <person name="Morin E."/>
            <person name="Andreopoulos B."/>
            <person name="Barry K.W."/>
            <person name="Bonito G."/>
            <person name="Buee M."/>
            <person name="Carver A."/>
            <person name="Chen C."/>
            <person name="Cichocki N."/>
            <person name="Clum A."/>
            <person name="Culley D."/>
            <person name="Crous P.W."/>
            <person name="Fauchery L."/>
            <person name="Girlanda M."/>
            <person name="Hayes R.D."/>
            <person name="Keri Z."/>
            <person name="LaButti K."/>
            <person name="Lipzen A."/>
            <person name="Lombard V."/>
            <person name="Magnuson J."/>
            <person name="Maillard F."/>
            <person name="Murat C."/>
            <person name="Nolan M."/>
            <person name="Ohm R.A."/>
            <person name="Pangilinan J."/>
            <person name="Pereira M.F."/>
            <person name="Perotto S."/>
            <person name="Peter M."/>
            <person name="Pfister S."/>
            <person name="Riley R."/>
            <person name="Sitrit Y."/>
            <person name="Stielow J.B."/>
            <person name="Szollosi G."/>
            <person name="Zifcakova L."/>
            <person name="Stursova M."/>
            <person name="Spatafora J.W."/>
            <person name="Tedersoo L."/>
            <person name="Vaario L.M."/>
            <person name="Yamada A."/>
            <person name="Yan M."/>
            <person name="Wang P."/>
            <person name="Xu J."/>
            <person name="Bruns T."/>
            <person name="Baldrian P."/>
            <person name="Vilgalys R."/>
            <person name="Dunand C."/>
            <person name="Henrissat B."/>
            <person name="Grigoriev I.V."/>
            <person name="Hibbett D."/>
            <person name="Nagy L.G."/>
            <person name="Martin F.M."/>
        </authorList>
    </citation>
    <scope>NUCLEOTIDE SEQUENCE</scope>
    <source>
        <strain evidence="1">UP504</strain>
    </source>
</reference>
<dbReference type="Proteomes" id="UP000886523">
    <property type="component" value="Unassembled WGS sequence"/>
</dbReference>
<sequence length="71" mass="8343">MVLSEVLNWGPPFSNTPEIYIAWNTSLAEYLEEFKPAFPLAKVFPFSLYHTFARLSDHPSLCGMVWRRYCR</sequence>
<organism evidence="1 2">
    <name type="scientific">Hydnum rufescens UP504</name>
    <dbReference type="NCBI Taxonomy" id="1448309"/>
    <lineage>
        <taxon>Eukaryota</taxon>
        <taxon>Fungi</taxon>
        <taxon>Dikarya</taxon>
        <taxon>Basidiomycota</taxon>
        <taxon>Agaricomycotina</taxon>
        <taxon>Agaricomycetes</taxon>
        <taxon>Cantharellales</taxon>
        <taxon>Hydnaceae</taxon>
        <taxon>Hydnum</taxon>
    </lineage>
</organism>
<proteinExistence type="predicted"/>
<dbReference type="EMBL" id="MU129154">
    <property type="protein sequence ID" value="KAF9505432.1"/>
    <property type="molecule type" value="Genomic_DNA"/>
</dbReference>